<comment type="caution">
    <text evidence="2">The sequence shown here is derived from an EMBL/GenBank/DDBJ whole genome shotgun (WGS) entry which is preliminary data.</text>
</comment>
<proteinExistence type="predicted"/>
<evidence type="ECO:0000256" key="1">
    <source>
        <dbReference type="SAM" id="MobiDB-lite"/>
    </source>
</evidence>
<dbReference type="EMBL" id="CAIE01000034">
    <property type="protein sequence ID" value="CCH19358.1"/>
    <property type="molecule type" value="Genomic_DNA"/>
</dbReference>
<reference evidence="3" key="1">
    <citation type="journal article" date="2012" name="J. Bacteriol.">
        <title>Genome Sequence of Micromonospora lupini Lupac 08, Isolated from Root Nodules of Lupinus angustifolius.</title>
        <authorList>
            <person name="Alonso-Vega P."/>
            <person name="Normand P."/>
            <person name="Bacigalupe R."/>
            <person name="Pujic P."/>
            <person name="Lajus A."/>
            <person name="Vallenet D."/>
            <person name="Carro L."/>
            <person name="Coll P."/>
            <person name="Trujillo M.E."/>
        </authorList>
    </citation>
    <scope>NUCLEOTIDE SEQUENCE [LARGE SCALE GENOMIC DNA]</scope>
    <source>
        <strain evidence="3">Lupac 08</strain>
    </source>
</reference>
<name>I0L6B1_9ACTN</name>
<feature type="region of interest" description="Disordered" evidence="1">
    <location>
        <begin position="1"/>
        <end position="66"/>
    </location>
</feature>
<dbReference type="Proteomes" id="UP000003448">
    <property type="component" value="Unassembled WGS sequence"/>
</dbReference>
<gene>
    <name evidence="2" type="ORF">MILUP08_30074</name>
</gene>
<organism evidence="2 3">
    <name type="scientific">Micromonospora lupini str. Lupac 08</name>
    <dbReference type="NCBI Taxonomy" id="1150864"/>
    <lineage>
        <taxon>Bacteria</taxon>
        <taxon>Bacillati</taxon>
        <taxon>Actinomycetota</taxon>
        <taxon>Actinomycetes</taxon>
        <taxon>Micromonosporales</taxon>
        <taxon>Micromonosporaceae</taxon>
        <taxon>Micromonospora</taxon>
    </lineage>
</organism>
<feature type="compositionally biased region" description="Basic and acidic residues" evidence="1">
    <location>
        <begin position="56"/>
        <end position="66"/>
    </location>
</feature>
<evidence type="ECO:0000313" key="3">
    <source>
        <dbReference type="Proteomes" id="UP000003448"/>
    </source>
</evidence>
<evidence type="ECO:0000313" key="2">
    <source>
        <dbReference type="EMBL" id="CCH19358.1"/>
    </source>
</evidence>
<feature type="compositionally biased region" description="Basic and acidic residues" evidence="1">
    <location>
        <begin position="37"/>
        <end position="48"/>
    </location>
</feature>
<protein>
    <submittedName>
        <fullName evidence="2">Uncharacterized protein</fullName>
    </submittedName>
</protein>
<sequence>MQAAHHSGRPVTPDTRRIWSFVGPERGMKGRYPPTPEGRRPDDPRTTDRPGPVRAAADRALVHPDE</sequence>
<accession>I0L6B1</accession>
<dbReference type="AlphaFoldDB" id="I0L6B1"/>
<dbReference type="STRING" id="1150864.MILUP08_30074"/>
<keyword evidence="3" id="KW-1185">Reference proteome</keyword>